<dbReference type="InterPro" id="IPR003749">
    <property type="entry name" value="ThiS/MoaD-like"/>
</dbReference>
<dbReference type="RefSeq" id="WP_005994328.1">
    <property type="nucleotide sequence ID" value="NZ_AECZ01000016.1"/>
</dbReference>
<dbReference type="SUPFAM" id="SSF54285">
    <property type="entry name" value="MoaD/ThiS"/>
    <property type="match status" value="1"/>
</dbReference>
<organism evidence="1 2">
    <name type="scientific">Solidesulfovibrio fructosivorans JJ]</name>
    <dbReference type="NCBI Taxonomy" id="596151"/>
    <lineage>
        <taxon>Bacteria</taxon>
        <taxon>Pseudomonadati</taxon>
        <taxon>Thermodesulfobacteriota</taxon>
        <taxon>Desulfovibrionia</taxon>
        <taxon>Desulfovibrionales</taxon>
        <taxon>Desulfovibrionaceae</taxon>
        <taxon>Solidesulfovibrio</taxon>
    </lineage>
</organism>
<gene>
    <name evidence="1" type="ORF">DesfrDRAFT_2491</name>
</gene>
<dbReference type="Pfam" id="PF02597">
    <property type="entry name" value="ThiS"/>
    <property type="match status" value="1"/>
</dbReference>
<keyword evidence="2" id="KW-1185">Reference proteome</keyword>
<evidence type="ECO:0000313" key="1">
    <source>
        <dbReference type="EMBL" id="EFL50730.1"/>
    </source>
</evidence>
<dbReference type="AlphaFoldDB" id="E1JXZ2"/>
<comment type="caution">
    <text evidence="1">The sequence shown here is derived from an EMBL/GenBank/DDBJ whole genome shotgun (WGS) entry which is preliminary data.</text>
</comment>
<accession>E1JXZ2</accession>
<dbReference type="OrthoDB" id="9801945at2"/>
<dbReference type="InterPro" id="IPR016155">
    <property type="entry name" value="Mopterin_synth/thiamin_S_b"/>
</dbReference>
<sequence>MPIEIKCYATLADRAPADAAAFPIAPGETVLDVLARLSIAEAEVKIVFVNGVISPLDHPLADGDRVGVFPAVGGG</sequence>
<reference evidence="1 2" key="1">
    <citation type="submission" date="2010-08" db="EMBL/GenBank/DDBJ databases">
        <title>The draft genome of Desulfovibrio fructosovorans JJ.</title>
        <authorList>
            <consortium name="US DOE Joint Genome Institute (JGI-PGF)"/>
            <person name="Lucas S."/>
            <person name="Copeland A."/>
            <person name="Lapidus A."/>
            <person name="Cheng J.-F."/>
            <person name="Bruce D."/>
            <person name="Goodwin L."/>
            <person name="Pitluck S."/>
            <person name="Land M.L."/>
            <person name="Hauser L."/>
            <person name="Chang Y.-J."/>
            <person name="Jeffries C."/>
            <person name="Wall J.D."/>
            <person name="Stahl D.A."/>
            <person name="Arkin A.P."/>
            <person name="Dehal P."/>
            <person name="Stolyar S.M."/>
            <person name="Hazen T.C."/>
            <person name="Woyke T.J."/>
        </authorList>
    </citation>
    <scope>NUCLEOTIDE SEQUENCE [LARGE SCALE GENOMIC DNA]</scope>
    <source>
        <strain evidence="1 2">JJ</strain>
    </source>
</reference>
<name>E1JXZ2_SOLFR</name>
<dbReference type="Proteomes" id="UP000006250">
    <property type="component" value="Unassembled WGS sequence"/>
</dbReference>
<dbReference type="Gene3D" id="3.10.20.30">
    <property type="match status" value="1"/>
</dbReference>
<dbReference type="STRING" id="596151.DesfrDRAFT_2491"/>
<protein>
    <submittedName>
        <fullName evidence="1">Thiamine S protein</fullName>
    </submittedName>
</protein>
<proteinExistence type="predicted"/>
<dbReference type="EMBL" id="AECZ01000016">
    <property type="protein sequence ID" value="EFL50730.1"/>
    <property type="molecule type" value="Genomic_DNA"/>
</dbReference>
<evidence type="ECO:0000313" key="2">
    <source>
        <dbReference type="Proteomes" id="UP000006250"/>
    </source>
</evidence>
<dbReference type="eggNOG" id="COG1977">
    <property type="taxonomic scope" value="Bacteria"/>
</dbReference>
<dbReference type="InterPro" id="IPR012675">
    <property type="entry name" value="Beta-grasp_dom_sf"/>
</dbReference>